<gene>
    <name evidence="1" type="ORF">ACI1P1_00070</name>
</gene>
<sequence length="128" mass="13356">MLMKKTVIMTIAGMLLMAGAALADGTSGVVDHTEHGSGQGGESHDMGHDTDSHGSHMKAKSSDDSASEHNETSASGSHSHGNEADLVETPANVRVLGSFAALNGAFFIIGAWNKFGPKPERMEGQQHE</sequence>
<keyword evidence="2" id="KW-1185">Reference proteome</keyword>
<evidence type="ECO:0000313" key="2">
    <source>
        <dbReference type="Proteomes" id="UP001631969"/>
    </source>
</evidence>
<name>A0ACC7NRR9_9BACL</name>
<dbReference type="Proteomes" id="UP001631969">
    <property type="component" value="Unassembled WGS sequence"/>
</dbReference>
<accession>A0ACC7NRR9</accession>
<dbReference type="EMBL" id="JBJURJ010000001">
    <property type="protein sequence ID" value="MFM9326680.1"/>
    <property type="molecule type" value="Genomic_DNA"/>
</dbReference>
<comment type="caution">
    <text evidence="1">The sequence shown here is derived from an EMBL/GenBank/DDBJ whole genome shotgun (WGS) entry which is preliminary data.</text>
</comment>
<reference evidence="1" key="1">
    <citation type="submission" date="2024-12" db="EMBL/GenBank/DDBJ databases">
        <authorList>
            <person name="Wu N."/>
        </authorList>
    </citation>
    <scope>NUCLEOTIDE SEQUENCE</scope>
    <source>
        <strain evidence="1">P15</strain>
    </source>
</reference>
<organism evidence="1 2">
    <name type="scientific">Paenibacillus mesotrionivorans</name>
    <dbReference type="NCBI Taxonomy" id="3160968"/>
    <lineage>
        <taxon>Bacteria</taxon>
        <taxon>Bacillati</taxon>
        <taxon>Bacillota</taxon>
        <taxon>Bacilli</taxon>
        <taxon>Bacillales</taxon>
        <taxon>Paenibacillaceae</taxon>
        <taxon>Paenibacillus</taxon>
    </lineage>
</organism>
<proteinExistence type="predicted"/>
<protein>
    <submittedName>
        <fullName evidence="1">Uncharacterized protein</fullName>
    </submittedName>
</protein>
<evidence type="ECO:0000313" key="1">
    <source>
        <dbReference type="EMBL" id="MFM9326680.1"/>
    </source>
</evidence>